<organism evidence="3 4">
    <name type="scientific">Chlorella sorokiniana</name>
    <name type="common">Freshwater green alga</name>
    <dbReference type="NCBI Taxonomy" id="3076"/>
    <lineage>
        <taxon>Eukaryota</taxon>
        <taxon>Viridiplantae</taxon>
        <taxon>Chlorophyta</taxon>
        <taxon>core chlorophytes</taxon>
        <taxon>Trebouxiophyceae</taxon>
        <taxon>Chlorellales</taxon>
        <taxon>Chlorellaceae</taxon>
        <taxon>Chlorella clade</taxon>
        <taxon>Chlorella</taxon>
    </lineage>
</organism>
<dbReference type="EMBL" id="LHPG02000002">
    <property type="protein sequence ID" value="PRW60438.1"/>
    <property type="molecule type" value="Genomic_DNA"/>
</dbReference>
<dbReference type="InterPro" id="IPR012340">
    <property type="entry name" value="NA-bd_OB-fold"/>
</dbReference>
<dbReference type="SUPFAM" id="SSF50249">
    <property type="entry name" value="Nucleic acid-binding proteins"/>
    <property type="match status" value="1"/>
</dbReference>
<dbReference type="Proteomes" id="UP000239899">
    <property type="component" value="Unassembled WGS sequence"/>
</dbReference>
<keyword evidence="4" id="KW-1185">Reference proteome</keyword>
<dbReference type="InterPro" id="IPR003029">
    <property type="entry name" value="S1_domain"/>
</dbReference>
<feature type="domain" description="S1 motif" evidence="2">
    <location>
        <begin position="199"/>
        <end position="269"/>
    </location>
</feature>
<comment type="caution">
    <text evidence="3">The sequence shown here is derived from an EMBL/GenBank/DDBJ whole genome shotgun (WGS) entry which is preliminary data.</text>
</comment>
<protein>
    <submittedName>
        <fullName evidence="3">30S ribosomal S1 isoform B</fullName>
    </submittedName>
</protein>
<sequence length="342" mass="37120">MSAIALRRALGQAARMLGVRAESTIAAPAAAAAASSKLAGLSEVSLPSSDPIMQPYYQQIAEMEVYSAASPRQASESERASELAMLRMHNMSLPRSVYEGHMIKATVLEIGRRTVTLDTGLRPARLARSEITADCIIGSTRPDTTPRRSGELREGDVVQVFLESAGTPEGDFLVSGVQAAVQRRMAAVWNELEEKQARGELVKGRILNAVWGGYAVGVAGLVGFVPAKQCARPTARRIGQLQKFRILELQKFRILEVNRSRPSLVLADPNLHFGSPEAKQRTSSFFNPKRVLRQEDAQRRREARRQELTRVADELRSVLALRGSNDGSSGGSGSGSSSKPQS</sequence>
<feature type="region of interest" description="Disordered" evidence="1">
    <location>
        <begin position="320"/>
        <end position="342"/>
    </location>
</feature>
<evidence type="ECO:0000313" key="3">
    <source>
        <dbReference type="EMBL" id="PRW60438.1"/>
    </source>
</evidence>
<evidence type="ECO:0000259" key="2">
    <source>
        <dbReference type="PROSITE" id="PS50126"/>
    </source>
</evidence>
<dbReference type="OrthoDB" id="514192at2759"/>
<name>A0A2P6U293_CHLSO</name>
<reference evidence="3 4" key="1">
    <citation type="journal article" date="2018" name="Plant J.">
        <title>Genome sequences of Chlorella sorokiniana UTEX 1602 and Micractinium conductrix SAG 241.80: implications to maltose excretion by a green alga.</title>
        <authorList>
            <person name="Arriola M.B."/>
            <person name="Velmurugan N."/>
            <person name="Zhang Y."/>
            <person name="Plunkett M.H."/>
            <person name="Hondzo H."/>
            <person name="Barney B.M."/>
        </authorList>
    </citation>
    <scope>NUCLEOTIDE SEQUENCE [LARGE SCALE GENOMIC DNA]</scope>
    <source>
        <strain evidence="4">UTEX 1602</strain>
    </source>
</reference>
<gene>
    <name evidence="3" type="ORF">C2E21_1195</name>
</gene>
<accession>A0A2P6U293</accession>
<dbReference type="PROSITE" id="PS50126">
    <property type="entry name" value="S1"/>
    <property type="match status" value="1"/>
</dbReference>
<evidence type="ECO:0000313" key="4">
    <source>
        <dbReference type="Proteomes" id="UP000239899"/>
    </source>
</evidence>
<evidence type="ECO:0000256" key="1">
    <source>
        <dbReference type="SAM" id="MobiDB-lite"/>
    </source>
</evidence>
<proteinExistence type="predicted"/>
<dbReference type="GO" id="GO:0003676">
    <property type="term" value="F:nucleic acid binding"/>
    <property type="evidence" value="ECO:0007669"/>
    <property type="project" value="InterPro"/>
</dbReference>
<dbReference type="AlphaFoldDB" id="A0A2P6U293"/>